<name>A0A6C0LYV0_9ZZZZ</name>
<proteinExistence type="predicted"/>
<dbReference type="AlphaFoldDB" id="A0A6C0LYV0"/>
<evidence type="ECO:0000256" key="1">
    <source>
        <dbReference type="SAM" id="Phobius"/>
    </source>
</evidence>
<keyword evidence="1" id="KW-0472">Membrane</keyword>
<accession>A0A6C0LYV0</accession>
<protein>
    <submittedName>
        <fullName evidence="2">Uncharacterized protein</fullName>
    </submittedName>
</protein>
<keyword evidence="1" id="KW-0812">Transmembrane</keyword>
<sequence length="181" mass="20003">MTYIGVYCAILAAIVGCSWAKYSSGDAVLYTMSHQMENSNSVNLFYRVYSDDDVNVYVLDTKNKKLYDSGDEFEFDRKLSQLGTISCGMSITEYSTKDAPGYVQIESATSNKTRVNYVIDDENVKNCFYLEIVFMGCALAIVTMVVGCYIGHVRGRSSMNADTYVKLDDNASAITVTTSSA</sequence>
<dbReference type="EMBL" id="MN740609">
    <property type="protein sequence ID" value="QHU35560.1"/>
    <property type="molecule type" value="Genomic_DNA"/>
</dbReference>
<organism evidence="2">
    <name type="scientific">viral metagenome</name>
    <dbReference type="NCBI Taxonomy" id="1070528"/>
    <lineage>
        <taxon>unclassified sequences</taxon>
        <taxon>metagenomes</taxon>
        <taxon>organismal metagenomes</taxon>
    </lineage>
</organism>
<keyword evidence="1" id="KW-1133">Transmembrane helix</keyword>
<evidence type="ECO:0000313" key="2">
    <source>
        <dbReference type="EMBL" id="QHU35560.1"/>
    </source>
</evidence>
<feature type="transmembrane region" description="Helical" evidence="1">
    <location>
        <begin position="128"/>
        <end position="150"/>
    </location>
</feature>
<reference evidence="2" key="1">
    <citation type="journal article" date="2020" name="Nature">
        <title>Giant virus diversity and host interactions through global metagenomics.</title>
        <authorList>
            <person name="Schulz F."/>
            <person name="Roux S."/>
            <person name="Paez-Espino D."/>
            <person name="Jungbluth S."/>
            <person name="Walsh D.A."/>
            <person name="Denef V.J."/>
            <person name="McMahon K.D."/>
            <person name="Konstantinidis K.T."/>
            <person name="Eloe-Fadrosh E.A."/>
            <person name="Kyrpides N.C."/>
            <person name="Woyke T."/>
        </authorList>
    </citation>
    <scope>NUCLEOTIDE SEQUENCE</scope>
    <source>
        <strain evidence="2">GVMAG-S-1029409-49</strain>
    </source>
</reference>